<evidence type="ECO:0000313" key="3">
    <source>
        <dbReference type="Proteomes" id="UP000317977"/>
    </source>
</evidence>
<feature type="region of interest" description="Disordered" evidence="1">
    <location>
        <begin position="1"/>
        <end position="28"/>
    </location>
</feature>
<proteinExistence type="predicted"/>
<keyword evidence="3" id="KW-1185">Reference proteome</keyword>
<dbReference type="EMBL" id="SJPX01000004">
    <property type="protein sequence ID" value="TWU49163.1"/>
    <property type="molecule type" value="Genomic_DNA"/>
</dbReference>
<evidence type="ECO:0000313" key="2">
    <source>
        <dbReference type="EMBL" id="TWU49163.1"/>
    </source>
</evidence>
<feature type="compositionally biased region" description="Polar residues" evidence="1">
    <location>
        <begin position="63"/>
        <end position="78"/>
    </location>
</feature>
<reference evidence="2 3" key="1">
    <citation type="submission" date="2019-02" db="EMBL/GenBank/DDBJ databases">
        <title>Deep-cultivation of Planctomycetes and their phenomic and genomic characterization uncovers novel biology.</title>
        <authorList>
            <person name="Wiegand S."/>
            <person name="Jogler M."/>
            <person name="Boedeker C."/>
            <person name="Pinto D."/>
            <person name="Vollmers J."/>
            <person name="Rivas-Marin E."/>
            <person name="Kohn T."/>
            <person name="Peeters S.H."/>
            <person name="Heuer A."/>
            <person name="Rast P."/>
            <person name="Oberbeckmann S."/>
            <person name="Bunk B."/>
            <person name="Jeske O."/>
            <person name="Meyerdierks A."/>
            <person name="Storesund J.E."/>
            <person name="Kallscheuer N."/>
            <person name="Luecker S."/>
            <person name="Lage O.M."/>
            <person name="Pohl T."/>
            <person name="Merkel B.J."/>
            <person name="Hornburger P."/>
            <person name="Mueller R.-W."/>
            <person name="Bruemmer F."/>
            <person name="Labrenz M."/>
            <person name="Spormann A.M."/>
            <person name="Op Den Camp H."/>
            <person name="Overmann J."/>
            <person name="Amann R."/>
            <person name="Jetten M.S.M."/>
            <person name="Mascher T."/>
            <person name="Medema M.H."/>
            <person name="Devos D.P."/>
            <person name="Kaster A.-K."/>
            <person name="Ovreas L."/>
            <person name="Rohde M."/>
            <person name="Galperin M.Y."/>
            <person name="Jogler C."/>
        </authorList>
    </citation>
    <scope>NUCLEOTIDE SEQUENCE [LARGE SCALE GENOMIC DNA]</scope>
    <source>
        <strain evidence="2 3">Poly59</strain>
    </source>
</reference>
<evidence type="ECO:0000256" key="1">
    <source>
        <dbReference type="SAM" id="MobiDB-lite"/>
    </source>
</evidence>
<name>A0A5C6EH64_9BACT</name>
<protein>
    <submittedName>
        <fullName evidence="2">Uncharacterized protein</fullName>
    </submittedName>
</protein>
<feature type="region of interest" description="Disordered" evidence="1">
    <location>
        <begin position="48"/>
        <end position="79"/>
    </location>
</feature>
<accession>A0A5C6EH64</accession>
<comment type="caution">
    <text evidence="2">The sequence shown here is derived from an EMBL/GenBank/DDBJ whole genome shotgun (WGS) entry which is preliminary data.</text>
</comment>
<sequence length="187" mass="20743">MKRGAQSTNRAHKNKLANEAGNKASQPQTHRESYFAWLMMIACSNQREDVHHDSNSDSQNHSGTASPNASHCVTQPTASPELPALFPTIVYEQSRRWKSNRGLGGLTASAVPKQRHGWTRRLQQLRPPLRLLRDFRDQDGSATLGALPASACHFLGNAKRGVTVASDLHHRQSSQFSLHPHQSKTEP</sequence>
<dbReference type="AlphaFoldDB" id="A0A5C6EH64"/>
<dbReference type="Proteomes" id="UP000317977">
    <property type="component" value="Unassembled WGS sequence"/>
</dbReference>
<gene>
    <name evidence="2" type="ORF">Poly59_37770</name>
</gene>
<organism evidence="2 3">
    <name type="scientific">Rubripirellula reticaptiva</name>
    <dbReference type="NCBI Taxonomy" id="2528013"/>
    <lineage>
        <taxon>Bacteria</taxon>
        <taxon>Pseudomonadati</taxon>
        <taxon>Planctomycetota</taxon>
        <taxon>Planctomycetia</taxon>
        <taxon>Pirellulales</taxon>
        <taxon>Pirellulaceae</taxon>
        <taxon>Rubripirellula</taxon>
    </lineage>
</organism>